<evidence type="ECO:0000313" key="2">
    <source>
        <dbReference type="EMBL" id="SIS97994.1"/>
    </source>
</evidence>
<feature type="transmembrane region" description="Helical" evidence="1">
    <location>
        <begin position="1002"/>
        <end position="1022"/>
    </location>
</feature>
<dbReference type="PRINTS" id="PR00702">
    <property type="entry name" value="ACRIFLAVINRP"/>
</dbReference>
<feature type="transmembrane region" description="Helical" evidence="1">
    <location>
        <begin position="385"/>
        <end position="409"/>
    </location>
</feature>
<dbReference type="SUPFAM" id="SSF82866">
    <property type="entry name" value="Multidrug efflux transporter AcrB transmembrane domain"/>
    <property type="match status" value="2"/>
</dbReference>
<evidence type="ECO:0000256" key="1">
    <source>
        <dbReference type="SAM" id="Phobius"/>
    </source>
</evidence>
<feature type="transmembrane region" description="Helical" evidence="1">
    <location>
        <begin position="454"/>
        <end position="474"/>
    </location>
</feature>
<evidence type="ECO:0000313" key="3">
    <source>
        <dbReference type="Proteomes" id="UP000185999"/>
    </source>
</evidence>
<feature type="transmembrane region" description="Helical" evidence="1">
    <location>
        <begin position="429"/>
        <end position="448"/>
    </location>
</feature>
<keyword evidence="1" id="KW-1133">Transmembrane helix</keyword>
<feature type="transmembrane region" description="Helical" evidence="1">
    <location>
        <begin position="869"/>
        <end position="885"/>
    </location>
</feature>
<dbReference type="Gene3D" id="3.30.70.1430">
    <property type="entry name" value="Multidrug efflux transporter AcrB pore domain"/>
    <property type="match status" value="2"/>
</dbReference>
<reference evidence="3" key="1">
    <citation type="submission" date="2017-01" db="EMBL/GenBank/DDBJ databases">
        <authorList>
            <person name="Varghese N."/>
            <person name="Submissions S."/>
        </authorList>
    </citation>
    <scope>NUCLEOTIDE SEQUENCE [LARGE SCALE GENOMIC DNA]</scope>
    <source>
        <strain evidence="3">DSM 22306</strain>
    </source>
</reference>
<dbReference type="Pfam" id="PF00873">
    <property type="entry name" value="ACR_tran"/>
    <property type="match status" value="1"/>
</dbReference>
<dbReference type="PANTHER" id="PTHR32063:SF33">
    <property type="entry name" value="RND SUPERFAMILY EFFLUX PUMP PERMEASE COMPONENT"/>
    <property type="match status" value="1"/>
</dbReference>
<dbReference type="SUPFAM" id="SSF82693">
    <property type="entry name" value="Multidrug efflux transporter AcrB pore domain, PN1, PN2, PC1 and PC2 subdomains"/>
    <property type="match status" value="2"/>
</dbReference>
<feature type="transmembrane region" description="Helical" evidence="1">
    <location>
        <begin position="12"/>
        <end position="30"/>
    </location>
</feature>
<feature type="transmembrane region" description="Helical" evidence="1">
    <location>
        <begin position="918"/>
        <end position="942"/>
    </location>
</feature>
<dbReference type="STRING" id="619304.SAMN05421760_109155"/>
<dbReference type="RefSeq" id="WP_054342200.1">
    <property type="nucleotide sequence ID" value="NZ_FTOE01000009.1"/>
</dbReference>
<feature type="transmembrane region" description="Helical" evidence="1">
    <location>
        <begin position="963"/>
        <end position="982"/>
    </location>
</feature>
<dbReference type="SUPFAM" id="SSF82714">
    <property type="entry name" value="Multidrug efflux transporter AcrB TolC docking domain, DN and DC subdomains"/>
    <property type="match status" value="2"/>
</dbReference>
<protein>
    <submittedName>
        <fullName evidence="2">Multidrug efflux pump subunit AcrB</fullName>
    </submittedName>
</protein>
<dbReference type="GO" id="GO:0042910">
    <property type="term" value="F:xenobiotic transmembrane transporter activity"/>
    <property type="evidence" value="ECO:0007669"/>
    <property type="project" value="TreeGrafter"/>
</dbReference>
<dbReference type="AlphaFoldDB" id="A0A1N7NI21"/>
<gene>
    <name evidence="2" type="ORF">SAMN05421760_109155</name>
</gene>
<feature type="transmembrane region" description="Helical" evidence="1">
    <location>
        <begin position="892"/>
        <end position="912"/>
    </location>
</feature>
<organism evidence="2 3">
    <name type="scientific">Neptunomonas antarctica</name>
    <dbReference type="NCBI Taxonomy" id="619304"/>
    <lineage>
        <taxon>Bacteria</taxon>
        <taxon>Pseudomonadati</taxon>
        <taxon>Pseudomonadota</taxon>
        <taxon>Gammaproteobacteria</taxon>
        <taxon>Oceanospirillales</taxon>
        <taxon>Oceanospirillaceae</taxon>
        <taxon>Neptunomonas</taxon>
    </lineage>
</organism>
<feature type="transmembrane region" description="Helical" evidence="1">
    <location>
        <begin position="529"/>
        <end position="550"/>
    </location>
</feature>
<keyword evidence="3" id="KW-1185">Reference proteome</keyword>
<dbReference type="OrthoDB" id="5287122at2"/>
<dbReference type="Gene3D" id="3.30.70.1320">
    <property type="entry name" value="Multidrug efflux transporter AcrB pore domain like"/>
    <property type="match status" value="1"/>
</dbReference>
<dbReference type="PANTHER" id="PTHR32063">
    <property type="match status" value="1"/>
</dbReference>
<dbReference type="InterPro" id="IPR001036">
    <property type="entry name" value="Acrflvin-R"/>
</dbReference>
<sequence>MHMLTNWFIRNPVAANLLMGLILILGYLSVSDMRIEGFPKIPPDSVGISVYYPGANAAQVDEAISQKIEKALEGLPGAKRIISFSSESSAYVRVKMDNGYSLERLLEDVNTRVNSIATLPQLADRPVITREAFNFPALIVQVYGNVDTDVLQRIGKDVKAELLARPEISKISSWGEEVAEVSIEISPEKLESYGLSYETVAHKINQSSLIYRTGKLSTSSGTIVLRADRQAYHWQDFSNIPILDLSDGSQVLLGDIATIKDTFVETEGQVRYKGTSAIGMEVIIDRKGNLLDVSKVVHEVVSELREQTLENVSIDIWADQSNYISDRLALLRSNAFQGLLIVFVILSLFLNFKLAFWVAMGIPISIAGTLWLMGWERFDYSLNDITTFGMIVVLGILVDDAIVVGESVFTERGRIKDPIKGTEKGVEKVATATIFGVLTSVAAFYPMLLIDNPLGKVLAGFSGVVIIALLFSLLESKFILPAHLAGINLESKQQNHIVARLWQRIRQAVDNALNYVNHQWYRPALEKALVHRYATLILFLSLAVLGVGLATTGTVRTTFFPDVPGSIITVTMEFDPQSPYSITQRNAAFVEAMAKEVNQEVMREHGISRPPIEKIMTAINNKQRVEIYAELTPEKLRTIGTLDLIKRWREKVGRLEAVDVIHFSGSDSTGGGFALTLFAKHEDVLQSGVDAVSKALRSIEGVYDVRDDLKGSEPEIFARLKPEAGRWGVTIEQLAAYVSDQYGGMEVQRFQRDGEEIKVQLRNPKEWRNSIDDLMNGRIMTPQGEWLPISAVAELESRYVSGSIWRRNGERAAIIYANLDKSKVSPSEVIKTLKQEKLIQLQQAYPDLEIKPAGELEESGEITGGLKNALILALILIYVLLAVPLKSYSQPFVIMIVIPFGIAGAIAGHFIADIPLSVLSFFGMLALTGIVVNDSLVMLTTYNQYLEEGMPRHLALVESGSSRFRAILLTTVTTVSGLMPLLTETSEQAQYLIPAAVSLAYGEMFATAITLFAVPIVALIFVDIKEAFTGRSSVDLMN</sequence>
<dbReference type="GO" id="GO:0005886">
    <property type="term" value="C:plasma membrane"/>
    <property type="evidence" value="ECO:0007669"/>
    <property type="project" value="TreeGrafter"/>
</dbReference>
<keyword evidence="1" id="KW-0472">Membrane</keyword>
<dbReference type="InterPro" id="IPR027463">
    <property type="entry name" value="AcrB_DN_DC_subdom"/>
</dbReference>
<feature type="transmembrane region" description="Helical" evidence="1">
    <location>
        <begin position="340"/>
        <end position="373"/>
    </location>
</feature>
<dbReference type="EMBL" id="FTOE01000009">
    <property type="protein sequence ID" value="SIS97994.1"/>
    <property type="molecule type" value="Genomic_DNA"/>
</dbReference>
<name>A0A1N7NI21_9GAMM</name>
<accession>A0A1N7NI21</accession>
<keyword evidence="1" id="KW-0812">Transmembrane</keyword>
<dbReference type="Gene3D" id="1.20.1640.10">
    <property type="entry name" value="Multidrug efflux transporter AcrB transmembrane domain"/>
    <property type="match status" value="2"/>
</dbReference>
<dbReference type="Proteomes" id="UP000185999">
    <property type="component" value="Unassembled WGS sequence"/>
</dbReference>
<dbReference type="Gene3D" id="3.30.70.1440">
    <property type="entry name" value="Multidrug efflux transporter AcrB pore domain"/>
    <property type="match status" value="1"/>
</dbReference>
<dbReference type="Gene3D" id="3.30.2090.10">
    <property type="entry name" value="Multidrug efflux transporter AcrB TolC docking domain, DN and DC subdomains"/>
    <property type="match status" value="2"/>
</dbReference>
<proteinExistence type="predicted"/>